<dbReference type="PANTHER" id="PTHR41339">
    <property type="entry name" value="LIPL48"/>
    <property type="match status" value="1"/>
</dbReference>
<dbReference type="AlphaFoldDB" id="A0A5B8RHK7"/>
<keyword evidence="2" id="KW-0472">Membrane</keyword>
<dbReference type="InterPro" id="IPR011050">
    <property type="entry name" value="Pectin_lyase_fold/virulence"/>
</dbReference>
<dbReference type="SUPFAM" id="SSF51126">
    <property type="entry name" value="Pectin lyase-like"/>
    <property type="match status" value="1"/>
</dbReference>
<dbReference type="Gene3D" id="2.160.20.10">
    <property type="entry name" value="Single-stranded right-handed beta-helix, Pectin lyase-like"/>
    <property type="match status" value="1"/>
</dbReference>
<protein>
    <recommendedName>
        <fullName evidence="4">Right handed beta helix domain-containing protein</fullName>
    </recommendedName>
</protein>
<gene>
    <name evidence="3" type="ORF">KBTEX_03417</name>
</gene>
<feature type="compositionally biased region" description="Low complexity" evidence="1">
    <location>
        <begin position="76"/>
        <end position="89"/>
    </location>
</feature>
<dbReference type="PANTHER" id="PTHR41339:SF1">
    <property type="entry name" value="SECRETED PROTEIN"/>
    <property type="match status" value="1"/>
</dbReference>
<dbReference type="InterPro" id="IPR012334">
    <property type="entry name" value="Pectin_lyas_fold"/>
</dbReference>
<organism evidence="3">
    <name type="scientific">uncultured organism</name>
    <dbReference type="NCBI Taxonomy" id="155900"/>
    <lineage>
        <taxon>unclassified sequences</taxon>
        <taxon>environmental samples</taxon>
    </lineage>
</organism>
<evidence type="ECO:0000256" key="1">
    <source>
        <dbReference type="SAM" id="MobiDB-lite"/>
    </source>
</evidence>
<evidence type="ECO:0008006" key="4">
    <source>
        <dbReference type="Google" id="ProtNLM"/>
    </source>
</evidence>
<keyword evidence="2" id="KW-1133">Transmembrane helix</keyword>
<evidence type="ECO:0000256" key="2">
    <source>
        <dbReference type="SAM" id="Phobius"/>
    </source>
</evidence>
<sequence>MQGRIHVGESQHTQSTLWAFVTAYRAATGESLSYLRLVQDGNYLRHVLREGRDSGDPALRDLAGRLERSLPEDGEAPPGGASSPPSADSGAGGRRGPVEEYAEAVAAALARAELLSLDDREGLDRLARRGHLDADTTSAIERDTRGRAGVAPLNWRDELYANVCRLQADGELDERGRLRVYATYIRRGRLSVAHAEAVMAELAPPEGEGGTVDERGGRRGQWGIVAGVLLAGLVVAGAVAAVAGLSGAGNGGAVRLDEPITADTTWSTGTTYRLMDTVFVEDGATLTIEPGTTIEGAFGAALVITRGADIQASGRPDRPIVFTSAQPPGERRSGDWGGVVLLGGAPVNVDGAHVEGIPADDPRGAFGGDDPAHSCGVMEYVRIEFAGHEVFANNELNGLTVGGCGRNTILRHLQIHRGLDDGIEFFGGTTDLAQTLITGPGDDGLDWDMGWQGRVQNVIVQQYPGRGDNGIEADNLKGSPDARPRSGPTLYNVTLLGPGQAQGRQRGMTLRRGTGAHFHNLLVAGFPLEAVDVQGGTSASLAGSGDLSFDHTMIAMPVAAAFQPETGEADDDGGFVERDFLETAPATTLGAEPRLSPRAFSVTAPRYAPLGTSPAAGAGVAPPQSEFWDESTTYIGAVAPGDGADWTAGWTAFPEN</sequence>
<name>A0A5B8RHK7_9ZZZZ</name>
<proteinExistence type="predicted"/>
<feature type="region of interest" description="Disordered" evidence="1">
    <location>
        <begin position="69"/>
        <end position="97"/>
    </location>
</feature>
<evidence type="ECO:0000313" key="3">
    <source>
        <dbReference type="EMBL" id="QEA07072.1"/>
    </source>
</evidence>
<feature type="transmembrane region" description="Helical" evidence="2">
    <location>
        <begin position="222"/>
        <end position="245"/>
    </location>
</feature>
<reference evidence="3" key="1">
    <citation type="submission" date="2019-06" db="EMBL/GenBank/DDBJ databases">
        <authorList>
            <person name="Murdoch R.W."/>
            <person name="Fathepure B."/>
        </authorList>
    </citation>
    <scope>NUCLEOTIDE SEQUENCE</scope>
</reference>
<dbReference type="EMBL" id="MN079199">
    <property type="protein sequence ID" value="QEA07072.1"/>
    <property type="molecule type" value="Genomic_DNA"/>
</dbReference>
<keyword evidence="2" id="KW-0812">Transmembrane</keyword>
<accession>A0A5B8RHK7</accession>